<evidence type="ECO:0000259" key="7">
    <source>
        <dbReference type="Pfam" id="PF01522"/>
    </source>
</evidence>
<feature type="domain" description="NodB homology" evidence="7">
    <location>
        <begin position="85"/>
        <end position="223"/>
    </location>
</feature>
<dbReference type="GO" id="GO:0005975">
    <property type="term" value="P:carbohydrate metabolic process"/>
    <property type="evidence" value="ECO:0007669"/>
    <property type="project" value="InterPro"/>
</dbReference>
<dbReference type="RefSeq" id="WP_106208450.1">
    <property type="nucleotide sequence ID" value="NZ_PVTD01000021.1"/>
</dbReference>
<dbReference type="Proteomes" id="UP000239480">
    <property type="component" value="Unassembled WGS sequence"/>
</dbReference>
<evidence type="ECO:0000256" key="2">
    <source>
        <dbReference type="ARBA" id="ARBA00004613"/>
    </source>
</evidence>
<dbReference type="InterPro" id="IPR002509">
    <property type="entry name" value="NODB_dom"/>
</dbReference>
<gene>
    <name evidence="8" type="ORF">CLV78_12119</name>
</gene>
<dbReference type="SUPFAM" id="SSF88713">
    <property type="entry name" value="Glycoside hydrolase/deacetylase"/>
    <property type="match status" value="1"/>
</dbReference>
<keyword evidence="9" id="KW-1185">Reference proteome</keyword>
<evidence type="ECO:0000256" key="1">
    <source>
        <dbReference type="ARBA" id="ARBA00003236"/>
    </source>
</evidence>
<evidence type="ECO:0000256" key="5">
    <source>
        <dbReference type="ARBA" id="ARBA00022729"/>
    </source>
</evidence>
<proteinExistence type="inferred from homology"/>
<reference evidence="8 9" key="1">
    <citation type="submission" date="2018-03" db="EMBL/GenBank/DDBJ databases">
        <title>Genomic Encyclopedia of Archaeal and Bacterial Type Strains, Phase II (KMG-II): from individual species to whole genera.</title>
        <authorList>
            <person name="Goeker M."/>
        </authorList>
    </citation>
    <scope>NUCLEOTIDE SEQUENCE [LARGE SCALE GENOMIC DNA]</scope>
    <source>
        <strain evidence="8 9">DSM 29328</strain>
    </source>
</reference>
<comment type="subcellular location">
    <subcellularLocation>
        <location evidence="2">Secreted</location>
    </subcellularLocation>
</comment>
<dbReference type="InterPro" id="IPR051398">
    <property type="entry name" value="Polysacch_Deacetylase"/>
</dbReference>
<keyword evidence="5" id="KW-0732">Signal</keyword>
<evidence type="ECO:0000256" key="3">
    <source>
        <dbReference type="ARBA" id="ARBA00010973"/>
    </source>
</evidence>
<evidence type="ECO:0000256" key="6">
    <source>
        <dbReference type="ARBA" id="ARBA00032976"/>
    </source>
</evidence>
<protein>
    <recommendedName>
        <fullName evidence="4">Chitooligosaccharide deacetylase</fullName>
    </recommendedName>
    <alternativeName>
        <fullName evidence="6">Nodulation protein B</fullName>
    </alternativeName>
</protein>
<accession>A0A2T0REJ8</accession>
<dbReference type="Pfam" id="PF01522">
    <property type="entry name" value="Polysacc_deac_1"/>
    <property type="match status" value="1"/>
</dbReference>
<dbReference type="CDD" id="cd10918">
    <property type="entry name" value="CE4_NodB_like_5s_6s"/>
    <property type="match status" value="1"/>
</dbReference>
<dbReference type="EMBL" id="PVTD01000021">
    <property type="protein sequence ID" value="PRY19530.1"/>
    <property type="molecule type" value="Genomic_DNA"/>
</dbReference>
<dbReference type="GO" id="GO:0005576">
    <property type="term" value="C:extracellular region"/>
    <property type="evidence" value="ECO:0007669"/>
    <property type="project" value="UniProtKB-SubCell"/>
</dbReference>
<dbReference type="OrthoDB" id="9782872at2"/>
<dbReference type="GO" id="GO:0016810">
    <property type="term" value="F:hydrolase activity, acting on carbon-nitrogen (but not peptide) bonds"/>
    <property type="evidence" value="ECO:0007669"/>
    <property type="project" value="InterPro"/>
</dbReference>
<name>A0A2T0REJ8_9RHOB</name>
<comment type="caution">
    <text evidence="8">The sequence shown here is derived from an EMBL/GenBank/DDBJ whole genome shotgun (WGS) entry which is preliminary data.</text>
</comment>
<comment type="similarity">
    <text evidence="3">Belongs to the polysaccharide deacetylase family.</text>
</comment>
<dbReference type="Gene3D" id="3.20.20.370">
    <property type="entry name" value="Glycoside hydrolase/deacetylase"/>
    <property type="match status" value="1"/>
</dbReference>
<dbReference type="AlphaFoldDB" id="A0A2T0REJ8"/>
<sequence>MTLLLSKPGADVARDLAGGYAAGRTLRLMNYHSTPRVREPEYTRQLAELAPRYSPFRKDDLDRWPQGPASPKNKPWLMPILFEGFRDNYDVILPLLEDAGFTAWFFVPPHFLNVPVAEQRGFAEAHRLHYLRDEYPGERITMTWAEARDAAARGHVFACHSRNHTALDRDTPDDVLHEEIFTGKQEMEDGLGLPVDIFCWLHGADVGINPRADDMLRAAGFRYLFSNFRLQRLQ</sequence>
<dbReference type="PANTHER" id="PTHR34216:SF3">
    <property type="entry name" value="POLY-BETA-1,6-N-ACETYL-D-GLUCOSAMINE N-DEACETYLASE"/>
    <property type="match status" value="1"/>
</dbReference>
<evidence type="ECO:0000256" key="4">
    <source>
        <dbReference type="ARBA" id="ARBA00020071"/>
    </source>
</evidence>
<comment type="function">
    <text evidence="1">Is involved in generating a small heat-stable compound (Nod), an acylated oligomer of N-acetylglucosamine, that stimulates mitosis in various plant protoplasts.</text>
</comment>
<organism evidence="8 9">
    <name type="scientific">Aliiruegeria haliotis</name>
    <dbReference type="NCBI Taxonomy" id="1280846"/>
    <lineage>
        <taxon>Bacteria</taxon>
        <taxon>Pseudomonadati</taxon>
        <taxon>Pseudomonadota</taxon>
        <taxon>Alphaproteobacteria</taxon>
        <taxon>Rhodobacterales</taxon>
        <taxon>Roseobacteraceae</taxon>
        <taxon>Aliiruegeria</taxon>
    </lineage>
</organism>
<evidence type="ECO:0000313" key="9">
    <source>
        <dbReference type="Proteomes" id="UP000239480"/>
    </source>
</evidence>
<dbReference type="PANTHER" id="PTHR34216">
    <property type="match status" value="1"/>
</dbReference>
<dbReference type="InterPro" id="IPR011330">
    <property type="entry name" value="Glyco_hydro/deAcase_b/a-brl"/>
</dbReference>
<evidence type="ECO:0000313" key="8">
    <source>
        <dbReference type="EMBL" id="PRY19530.1"/>
    </source>
</evidence>